<evidence type="ECO:0000313" key="12">
    <source>
        <dbReference type="Proteomes" id="UP000290244"/>
    </source>
</evidence>
<feature type="transmembrane region" description="Helical" evidence="9">
    <location>
        <begin position="20"/>
        <end position="39"/>
    </location>
</feature>
<keyword evidence="3" id="KW-0050">Antiport</keyword>
<comment type="similarity">
    <text evidence="8">Belongs to the NhaC Na(+)/H(+) (TC 2.A.35) antiporter family.</text>
</comment>
<dbReference type="OrthoDB" id="9790605at2"/>
<reference evidence="11 12" key="1">
    <citation type="submission" date="2018-12" db="EMBL/GenBank/DDBJ databases">
        <title>Complete genome of Litorilituus sediminis.</title>
        <authorList>
            <person name="Liu A."/>
            <person name="Rong J."/>
        </authorList>
    </citation>
    <scope>NUCLEOTIDE SEQUENCE [LARGE SCALE GENOMIC DNA]</scope>
    <source>
        <strain evidence="11 12">JCM 17549</strain>
    </source>
</reference>
<evidence type="ECO:0000256" key="2">
    <source>
        <dbReference type="ARBA" id="ARBA00022448"/>
    </source>
</evidence>
<sequence>MSLTSAPVQATQATNKLTALIPFAVFLILFLGTGIILTLQGVEFAFYQLPASIAIIPAIFVAIYLGKRSSGSTVEKQIAQFIAGAGHSNIVTMCIIYLLAGAFAVVAKATGSVDTSVQLGLAVFPDYLLLPGLFIVAAFLSTAMGTSMGTIAAIAPIALGFIESTQLDAALVAGCLLSGAIFGDNLSIISDTTIASTRSQGAHMKDKFRVNFKFAIPAALLCLVIFTVLGESVPHELKSDTALIGLLPYVVILALALMGVNVFVVLTLGIILAAAIGMYSNGYQLSAWVSDINKGFASMQDIFILSLFIGGLSELVRQQGGLTALTKAIEKLAAKLSPNNEKRAAGFGIAGLAFVCNFFTANNTVSIIVTGDTAKNLAKDGQLTPAQSASLLDIFACINQGLLPYGAQALLLGATLHISPLSVASHAFYPIILFFVAGFAFWRLTNK</sequence>
<gene>
    <name evidence="11" type="ORF">EMK97_00170</name>
</gene>
<dbReference type="InterPro" id="IPR018461">
    <property type="entry name" value="Na/H_Antiport_NhaC-like_C"/>
</dbReference>
<organism evidence="11 12">
    <name type="scientific">Litorilituus sediminis</name>
    <dbReference type="NCBI Taxonomy" id="718192"/>
    <lineage>
        <taxon>Bacteria</taxon>
        <taxon>Pseudomonadati</taxon>
        <taxon>Pseudomonadota</taxon>
        <taxon>Gammaproteobacteria</taxon>
        <taxon>Alteromonadales</taxon>
        <taxon>Colwelliaceae</taxon>
        <taxon>Litorilituus</taxon>
    </lineage>
</organism>
<keyword evidence="2" id="KW-0813">Transport</keyword>
<dbReference type="RefSeq" id="WP_130598310.1">
    <property type="nucleotide sequence ID" value="NZ_CP034759.1"/>
</dbReference>
<evidence type="ECO:0000256" key="1">
    <source>
        <dbReference type="ARBA" id="ARBA00004651"/>
    </source>
</evidence>
<feature type="transmembrane region" description="Helical" evidence="9">
    <location>
        <begin position="427"/>
        <end position="445"/>
    </location>
</feature>
<keyword evidence="12" id="KW-1185">Reference proteome</keyword>
<dbReference type="InterPro" id="IPR052180">
    <property type="entry name" value="NhaC_Na-H+_Antiporter"/>
</dbReference>
<comment type="subcellular location">
    <subcellularLocation>
        <location evidence="1">Cell membrane</location>
        <topology evidence="1">Multi-pass membrane protein</topology>
    </subcellularLocation>
</comment>
<proteinExistence type="inferred from homology"/>
<dbReference type="PANTHER" id="PTHR33451:SF5">
    <property type="entry name" value="NA+_H+ ANTIPORTER"/>
    <property type="match status" value="1"/>
</dbReference>
<dbReference type="GO" id="GO:0005886">
    <property type="term" value="C:plasma membrane"/>
    <property type="evidence" value="ECO:0007669"/>
    <property type="project" value="UniProtKB-SubCell"/>
</dbReference>
<dbReference type="KEGG" id="lsd:EMK97_00170"/>
<dbReference type="Proteomes" id="UP000290244">
    <property type="component" value="Chromosome"/>
</dbReference>
<keyword evidence="6 9" id="KW-1133">Transmembrane helix</keyword>
<evidence type="ECO:0000256" key="4">
    <source>
        <dbReference type="ARBA" id="ARBA00022475"/>
    </source>
</evidence>
<feature type="transmembrane region" description="Helical" evidence="9">
    <location>
        <begin position="45"/>
        <end position="66"/>
    </location>
</feature>
<evidence type="ECO:0000256" key="7">
    <source>
        <dbReference type="ARBA" id="ARBA00023136"/>
    </source>
</evidence>
<evidence type="ECO:0000256" key="6">
    <source>
        <dbReference type="ARBA" id="ARBA00022989"/>
    </source>
</evidence>
<dbReference type="Pfam" id="PF03553">
    <property type="entry name" value="Na_H_antiporter"/>
    <property type="match status" value="2"/>
</dbReference>
<evidence type="ECO:0000259" key="10">
    <source>
        <dbReference type="Pfam" id="PF03553"/>
    </source>
</evidence>
<feature type="domain" description="Na+/H+ antiporter NhaC-like C-terminal" evidence="10">
    <location>
        <begin position="251"/>
        <end position="430"/>
    </location>
</feature>
<keyword evidence="7 9" id="KW-0472">Membrane</keyword>
<keyword evidence="5 9" id="KW-0812">Transmembrane</keyword>
<evidence type="ECO:0000256" key="9">
    <source>
        <dbReference type="SAM" id="Phobius"/>
    </source>
</evidence>
<evidence type="ECO:0000256" key="5">
    <source>
        <dbReference type="ARBA" id="ARBA00022692"/>
    </source>
</evidence>
<accession>A0A4P6P4G0</accession>
<dbReference type="GO" id="GO:0015297">
    <property type="term" value="F:antiporter activity"/>
    <property type="evidence" value="ECO:0007669"/>
    <property type="project" value="UniProtKB-KW"/>
</dbReference>
<evidence type="ECO:0000313" key="11">
    <source>
        <dbReference type="EMBL" id="QBG34267.1"/>
    </source>
</evidence>
<feature type="domain" description="Na+/H+ antiporter NhaC-like C-terminal" evidence="10">
    <location>
        <begin position="20"/>
        <end position="230"/>
    </location>
</feature>
<dbReference type="PANTHER" id="PTHR33451">
    <property type="entry name" value="MALATE-2H(+)/NA(+)-LACTATE ANTIPORTER"/>
    <property type="match status" value="1"/>
</dbReference>
<feature type="transmembrane region" description="Helical" evidence="9">
    <location>
        <begin position="78"/>
        <end position="107"/>
    </location>
</feature>
<dbReference type="AlphaFoldDB" id="A0A4P6P4G0"/>
<evidence type="ECO:0000256" key="3">
    <source>
        <dbReference type="ARBA" id="ARBA00022449"/>
    </source>
</evidence>
<keyword evidence="4" id="KW-1003">Cell membrane</keyword>
<protein>
    <submittedName>
        <fullName evidence="11">Na+/H+ antiporter NhaC family protein</fullName>
    </submittedName>
</protein>
<dbReference type="EMBL" id="CP034759">
    <property type="protein sequence ID" value="QBG34267.1"/>
    <property type="molecule type" value="Genomic_DNA"/>
</dbReference>
<feature type="transmembrane region" description="Helical" evidence="9">
    <location>
        <begin position="119"/>
        <end position="140"/>
    </location>
</feature>
<feature type="transmembrane region" description="Helical" evidence="9">
    <location>
        <begin position="210"/>
        <end position="229"/>
    </location>
</feature>
<feature type="transmembrane region" description="Helical" evidence="9">
    <location>
        <begin position="249"/>
        <end position="276"/>
    </location>
</feature>
<evidence type="ECO:0000256" key="8">
    <source>
        <dbReference type="ARBA" id="ARBA00038435"/>
    </source>
</evidence>
<name>A0A4P6P4G0_9GAMM</name>